<proteinExistence type="predicted"/>
<gene>
    <name evidence="2" type="ORF">ABM479_28940</name>
</gene>
<dbReference type="Gene3D" id="1.10.10.10">
    <property type="entry name" value="Winged helix-like DNA-binding domain superfamily/Winged helix DNA-binding domain"/>
    <property type="match status" value="1"/>
</dbReference>
<dbReference type="InterPro" id="IPR036388">
    <property type="entry name" value="WH-like_DNA-bd_sf"/>
</dbReference>
<evidence type="ECO:0000313" key="2">
    <source>
        <dbReference type="EMBL" id="XBT97305.1"/>
    </source>
</evidence>
<keyword evidence="2" id="KW-0614">Plasmid</keyword>
<dbReference type="SUPFAM" id="SSF88659">
    <property type="entry name" value="Sigma3 and sigma4 domains of RNA polymerase sigma factors"/>
    <property type="match status" value="1"/>
</dbReference>
<dbReference type="GO" id="GO:0003677">
    <property type="term" value="F:DNA binding"/>
    <property type="evidence" value="ECO:0007669"/>
    <property type="project" value="InterPro"/>
</dbReference>
<reference evidence="2" key="1">
    <citation type="submission" date="2024-06" db="EMBL/GenBank/DDBJ databases">
        <authorList>
            <person name="Li T."/>
            <person name="Gao R."/>
        </authorList>
    </citation>
    <scope>NUCLEOTIDE SEQUENCE</scope>
    <source>
        <strain evidence="2">ZPR3</strain>
        <plasmid evidence="2">unnamed2</plasmid>
    </source>
</reference>
<name>A0AAU7S492_9HYPH</name>
<dbReference type="AlphaFoldDB" id="A0AAU7S492"/>
<dbReference type="Pfam" id="PF08281">
    <property type="entry name" value="Sigma70_r4_2"/>
    <property type="match status" value="1"/>
</dbReference>
<dbReference type="RefSeq" id="WP_349962329.1">
    <property type="nucleotide sequence ID" value="NZ_CP157962.1"/>
</dbReference>
<accession>A0AAU7S492</accession>
<dbReference type="EMBL" id="CP157962">
    <property type="protein sequence ID" value="XBT97305.1"/>
    <property type="molecule type" value="Genomic_DNA"/>
</dbReference>
<geneLocation type="plasmid" evidence="2">
    <name>unnamed2</name>
</geneLocation>
<evidence type="ECO:0000259" key="1">
    <source>
        <dbReference type="Pfam" id="PF08281"/>
    </source>
</evidence>
<organism evidence="2">
    <name type="scientific">Rhizobium sp. ZPR3</name>
    <dbReference type="NCBI Taxonomy" id="3158967"/>
    <lineage>
        <taxon>Bacteria</taxon>
        <taxon>Pseudomonadati</taxon>
        <taxon>Pseudomonadota</taxon>
        <taxon>Alphaproteobacteria</taxon>
        <taxon>Hyphomicrobiales</taxon>
        <taxon>Rhizobiaceae</taxon>
        <taxon>Rhizobium/Agrobacterium group</taxon>
        <taxon>Rhizobium</taxon>
    </lineage>
</organism>
<protein>
    <submittedName>
        <fullName evidence="2">Sigma-70 region 4 domain-containing protein</fullName>
    </submittedName>
</protein>
<dbReference type="GO" id="GO:0006352">
    <property type="term" value="P:DNA-templated transcription initiation"/>
    <property type="evidence" value="ECO:0007669"/>
    <property type="project" value="InterPro"/>
</dbReference>
<sequence>MFEEALLELPVRARTVWALSHVDGWAYQQIAEHLNVSRNTV</sequence>
<feature type="domain" description="RNA polymerase sigma factor 70 region 4 type 2" evidence="1">
    <location>
        <begin position="2"/>
        <end position="41"/>
    </location>
</feature>
<dbReference type="InterPro" id="IPR013324">
    <property type="entry name" value="RNA_pol_sigma_r3/r4-like"/>
</dbReference>
<dbReference type="GO" id="GO:0016987">
    <property type="term" value="F:sigma factor activity"/>
    <property type="evidence" value="ECO:0007669"/>
    <property type="project" value="InterPro"/>
</dbReference>
<dbReference type="InterPro" id="IPR013249">
    <property type="entry name" value="RNA_pol_sigma70_r4_t2"/>
</dbReference>